<comment type="subcellular location">
    <subcellularLocation>
        <location evidence="1">Membrane</location>
        <topology evidence="1">Multi-pass membrane protein</topology>
    </subcellularLocation>
</comment>
<dbReference type="FunFam" id="1.20.1250.20:FF:000313">
    <property type="entry name" value="MFS quinate transporter"/>
    <property type="match status" value="1"/>
</dbReference>
<feature type="transmembrane region" description="Helical" evidence="8">
    <location>
        <begin position="77"/>
        <end position="97"/>
    </location>
</feature>
<evidence type="ECO:0000256" key="8">
    <source>
        <dbReference type="SAM" id="Phobius"/>
    </source>
</evidence>
<evidence type="ECO:0000313" key="10">
    <source>
        <dbReference type="EMBL" id="KAK2594371.1"/>
    </source>
</evidence>
<dbReference type="SUPFAM" id="SSF103473">
    <property type="entry name" value="MFS general substrate transporter"/>
    <property type="match status" value="1"/>
</dbReference>
<dbReference type="GO" id="GO:0016020">
    <property type="term" value="C:membrane"/>
    <property type="evidence" value="ECO:0007669"/>
    <property type="project" value="UniProtKB-SubCell"/>
</dbReference>
<dbReference type="Pfam" id="PF00083">
    <property type="entry name" value="Sugar_tr"/>
    <property type="match status" value="1"/>
</dbReference>
<sequence length="558" mass="60783">MAGGVKKPVNIFRLKNLGEPEGAFNWRLWFAVISFGLLGAARGIDEGLISGAFNSEDFQKSIHYGSYSDVAKANIKANVSAMVQIGSVGGALIAFFVCDRIGRIMATRFLCVLWIVGIIIFMVGGVKGNLGAIYAGRFIAGLGVGQTPVVGPVYIAEVAPASIRGLCTCFFTGAVYIGIVLAYFTNYGAKIHIANTSHKQWLVPTSLHLIMAGLIFVLMFAQYESPRFLVKQGRSEKASQVMARLRKQPADSEYIVREIFTIQAALDHELEATRGVGFLGKLKEMFLNKSNLYRVYMATMVQLLSQWSGAGSITLYAPDLFKILGVGGEEEGLLVTAVFGIVKLVSALVCALFLVDVIGRKRALLTGITLQAISMIYVAAFLTAVPQLGTVKKFVLPQSQVGASRGAIAMIYVSGCGWAMGWNSMQYLLTAELFPLRIRALATSWAMTLHFANQYGNTRAVPNMLLPAADGGISPKGTFWCFAAVTILGGAWVWLSVPETSGRSLESMDRLFDLPWYKIGLYGNKDAEQQDMAYDEKQRLAEETQGTGQHVERKEIHV</sequence>
<dbReference type="PRINTS" id="PR00171">
    <property type="entry name" value="SUGRTRNSPORT"/>
</dbReference>
<feature type="transmembrane region" description="Helical" evidence="8">
    <location>
        <begin position="405"/>
        <end position="424"/>
    </location>
</feature>
<evidence type="ECO:0000259" key="9">
    <source>
        <dbReference type="PROSITE" id="PS50850"/>
    </source>
</evidence>
<dbReference type="AlphaFoldDB" id="A0AAJ0FRN1"/>
<proteinExistence type="inferred from homology"/>
<evidence type="ECO:0000256" key="2">
    <source>
        <dbReference type="ARBA" id="ARBA00010992"/>
    </source>
</evidence>
<evidence type="ECO:0000313" key="11">
    <source>
        <dbReference type="Proteomes" id="UP001251528"/>
    </source>
</evidence>
<dbReference type="Proteomes" id="UP001251528">
    <property type="component" value="Unassembled WGS sequence"/>
</dbReference>
<organism evidence="10 11">
    <name type="scientific">Conoideocrella luteorostrata</name>
    <dbReference type="NCBI Taxonomy" id="1105319"/>
    <lineage>
        <taxon>Eukaryota</taxon>
        <taxon>Fungi</taxon>
        <taxon>Dikarya</taxon>
        <taxon>Ascomycota</taxon>
        <taxon>Pezizomycotina</taxon>
        <taxon>Sordariomycetes</taxon>
        <taxon>Hypocreomycetidae</taxon>
        <taxon>Hypocreales</taxon>
        <taxon>Clavicipitaceae</taxon>
        <taxon>Conoideocrella</taxon>
    </lineage>
</organism>
<feature type="transmembrane region" description="Helical" evidence="8">
    <location>
        <begin position="337"/>
        <end position="357"/>
    </location>
</feature>
<feature type="transmembrane region" description="Helical" evidence="8">
    <location>
        <begin position="167"/>
        <end position="189"/>
    </location>
</feature>
<evidence type="ECO:0000256" key="4">
    <source>
        <dbReference type="ARBA" id="ARBA00022692"/>
    </source>
</evidence>
<keyword evidence="5 8" id="KW-1133">Transmembrane helix</keyword>
<dbReference type="PANTHER" id="PTHR48022">
    <property type="entry name" value="PLASTIDIC GLUCOSE TRANSPORTER 4"/>
    <property type="match status" value="1"/>
</dbReference>
<dbReference type="EMBL" id="JASWJB010000171">
    <property type="protein sequence ID" value="KAK2594371.1"/>
    <property type="molecule type" value="Genomic_DNA"/>
</dbReference>
<keyword evidence="6 8" id="KW-0472">Membrane</keyword>
<dbReference type="InterPro" id="IPR003663">
    <property type="entry name" value="Sugar/inositol_transpt"/>
</dbReference>
<feature type="transmembrane region" description="Helical" evidence="8">
    <location>
        <begin position="24"/>
        <end position="44"/>
    </location>
</feature>
<dbReference type="PROSITE" id="PS50850">
    <property type="entry name" value="MFS"/>
    <property type="match status" value="1"/>
</dbReference>
<dbReference type="PROSITE" id="PS00217">
    <property type="entry name" value="SUGAR_TRANSPORT_2"/>
    <property type="match status" value="1"/>
</dbReference>
<name>A0AAJ0FRN1_9HYPO</name>
<dbReference type="PROSITE" id="PS00216">
    <property type="entry name" value="SUGAR_TRANSPORT_1"/>
    <property type="match status" value="1"/>
</dbReference>
<dbReference type="InterPro" id="IPR036259">
    <property type="entry name" value="MFS_trans_sf"/>
</dbReference>
<dbReference type="InterPro" id="IPR005829">
    <property type="entry name" value="Sugar_transporter_CS"/>
</dbReference>
<accession>A0AAJ0FRN1</accession>
<feature type="transmembrane region" description="Helical" evidence="8">
    <location>
        <begin position="364"/>
        <end position="385"/>
    </location>
</feature>
<dbReference type="Gene3D" id="1.20.1250.20">
    <property type="entry name" value="MFS general substrate transporter like domains"/>
    <property type="match status" value="1"/>
</dbReference>
<keyword evidence="11" id="KW-1185">Reference proteome</keyword>
<evidence type="ECO:0000256" key="7">
    <source>
        <dbReference type="RuleBase" id="RU003346"/>
    </source>
</evidence>
<feature type="transmembrane region" description="Helical" evidence="8">
    <location>
        <begin position="201"/>
        <end position="221"/>
    </location>
</feature>
<feature type="transmembrane region" description="Helical" evidence="8">
    <location>
        <begin position="132"/>
        <end position="155"/>
    </location>
</feature>
<evidence type="ECO:0000256" key="5">
    <source>
        <dbReference type="ARBA" id="ARBA00022989"/>
    </source>
</evidence>
<dbReference type="InterPro" id="IPR050360">
    <property type="entry name" value="MFS_Sugar_Transporters"/>
</dbReference>
<protein>
    <recommendedName>
        <fullName evidence="9">Major facilitator superfamily (MFS) profile domain-containing protein</fullName>
    </recommendedName>
</protein>
<comment type="caution">
    <text evidence="10">The sequence shown here is derived from an EMBL/GenBank/DDBJ whole genome shotgun (WGS) entry which is preliminary data.</text>
</comment>
<evidence type="ECO:0000256" key="3">
    <source>
        <dbReference type="ARBA" id="ARBA00022448"/>
    </source>
</evidence>
<keyword evidence="3 7" id="KW-0813">Transport</keyword>
<comment type="similarity">
    <text evidence="2 7">Belongs to the major facilitator superfamily. Sugar transporter (TC 2.A.1.1) family.</text>
</comment>
<dbReference type="InterPro" id="IPR020846">
    <property type="entry name" value="MFS_dom"/>
</dbReference>
<keyword evidence="4 8" id="KW-0812">Transmembrane</keyword>
<dbReference type="PANTHER" id="PTHR48022:SF8">
    <property type="entry name" value="MAJOR FACILITATOR SUPERFAMILY (MFS) PROFILE DOMAIN-CONTAINING PROTEIN-RELATED"/>
    <property type="match status" value="1"/>
</dbReference>
<feature type="domain" description="Major facilitator superfamily (MFS) profile" evidence="9">
    <location>
        <begin position="31"/>
        <end position="501"/>
    </location>
</feature>
<dbReference type="GO" id="GO:0005351">
    <property type="term" value="F:carbohydrate:proton symporter activity"/>
    <property type="evidence" value="ECO:0007669"/>
    <property type="project" value="TreeGrafter"/>
</dbReference>
<evidence type="ECO:0000256" key="1">
    <source>
        <dbReference type="ARBA" id="ARBA00004141"/>
    </source>
</evidence>
<gene>
    <name evidence="10" type="ORF">QQS21_007931</name>
</gene>
<feature type="transmembrane region" description="Helical" evidence="8">
    <location>
        <begin position="295"/>
        <end position="317"/>
    </location>
</feature>
<reference evidence="10" key="1">
    <citation type="submission" date="2023-06" db="EMBL/GenBank/DDBJ databases">
        <title>Conoideocrella luteorostrata (Hypocreales: Clavicipitaceae), a potential biocontrol fungus for elongate hemlock scale in United States Christmas tree production areas.</title>
        <authorList>
            <person name="Barrett H."/>
            <person name="Lovett B."/>
            <person name="Macias A.M."/>
            <person name="Stajich J.E."/>
            <person name="Kasson M.T."/>
        </authorList>
    </citation>
    <scope>NUCLEOTIDE SEQUENCE</scope>
    <source>
        <strain evidence="10">ARSEF 14590</strain>
    </source>
</reference>
<feature type="transmembrane region" description="Helical" evidence="8">
    <location>
        <begin position="109"/>
        <end position="126"/>
    </location>
</feature>
<evidence type="ECO:0000256" key="6">
    <source>
        <dbReference type="ARBA" id="ARBA00023136"/>
    </source>
</evidence>
<dbReference type="InterPro" id="IPR005828">
    <property type="entry name" value="MFS_sugar_transport-like"/>
</dbReference>
<dbReference type="NCBIfam" id="TIGR00879">
    <property type="entry name" value="SP"/>
    <property type="match status" value="1"/>
</dbReference>